<evidence type="ECO:0000313" key="3">
    <source>
        <dbReference type="Proteomes" id="UP000318578"/>
    </source>
</evidence>
<comment type="caution">
    <text evidence="2">The sequence shown here is derived from an EMBL/GenBank/DDBJ whole genome shotgun (WGS) entry which is preliminary data.</text>
</comment>
<feature type="transmembrane region" description="Helical" evidence="1">
    <location>
        <begin position="12"/>
        <end position="34"/>
    </location>
</feature>
<keyword evidence="1" id="KW-0472">Membrane</keyword>
<dbReference type="EMBL" id="VJZA01000147">
    <property type="protein sequence ID" value="TVT13989.1"/>
    <property type="molecule type" value="Genomic_DNA"/>
</dbReference>
<evidence type="ECO:0008006" key="4">
    <source>
        <dbReference type="Google" id="ProtNLM"/>
    </source>
</evidence>
<keyword evidence="3" id="KW-1185">Reference proteome</keyword>
<keyword evidence="1" id="KW-0812">Transmembrane</keyword>
<dbReference type="Proteomes" id="UP000318578">
    <property type="component" value="Unassembled WGS sequence"/>
</dbReference>
<dbReference type="AlphaFoldDB" id="A0A557ZPP3"/>
<evidence type="ECO:0000313" key="2">
    <source>
        <dbReference type="EMBL" id="TVT13989.1"/>
    </source>
</evidence>
<proteinExistence type="predicted"/>
<protein>
    <recommendedName>
        <fullName evidence="4">Extracellular solute-binding protein</fullName>
    </recommendedName>
</protein>
<organism evidence="2 3">
    <name type="scientific">Amycolatopsis acidiphila</name>
    <dbReference type="NCBI Taxonomy" id="715473"/>
    <lineage>
        <taxon>Bacteria</taxon>
        <taxon>Bacillati</taxon>
        <taxon>Actinomycetota</taxon>
        <taxon>Actinomycetes</taxon>
        <taxon>Pseudonocardiales</taxon>
        <taxon>Pseudonocardiaceae</taxon>
        <taxon>Amycolatopsis</taxon>
    </lineage>
</organism>
<evidence type="ECO:0000256" key="1">
    <source>
        <dbReference type="SAM" id="Phobius"/>
    </source>
</evidence>
<accession>A0A557ZPP3</accession>
<keyword evidence="1" id="KW-1133">Transmembrane helix</keyword>
<name>A0A557ZPP3_9PSEU</name>
<sequence length="195" mass="20476">MGKIAGRRRIAKWPIVAGAFVVLLVVGLLAWGWANNVLNSRAEAQANACTDGNSTMTVVVTPTAQQPVSAAAARWNQANTVVHAHCVHIDVRAIPSQQVLDALTGKADLSTIGGLPVAWLPENSYWVDQLTTTKPGMVGSPAESVASARSADYPFLGLAGNTVDDVQARAAQVFRDYLREPAQQADFTAAGLTGG</sequence>
<reference evidence="2 3" key="1">
    <citation type="submission" date="2019-07" db="EMBL/GenBank/DDBJ databases">
        <title>New species of Amycolatopsis and Streptomyces.</title>
        <authorList>
            <person name="Duangmal K."/>
            <person name="Teo W.F.A."/>
            <person name="Lipun K."/>
        </authorList>
    </citation>
    <scope>NUCLEOTIDE SEQUENCE [LARGE SCALE GENOMIC DNA]</scope>
    <source>
        <strain evidence="2 3">JCM 30562</strain>
    </source>
</reference>
<gene>
    <name evidence="2" type="ORF">FNH06_38350</name>
</gene>
<dbReference type="OrthoDB" id="5171781at2"/>